<dbReference type="AlphaFoldDB" id="A0A175A5R9"/>
<dbReference type="Proteomes" id="UP000481964">
    <property type="component" value="Unassembled WGS sequence"/>
</dbReference>
<protein>
    <submittedName>
        <fullName evidence="3 5">Rhodanese-like domain</fullName>
    </submittedName>
</protein>
<dbReference type="OrthoDB" id="9800872at2"/>
<evidence type="ECO:0000313" key="9">
    <source>
        <dbReference type="Proteomes" id="UP000481964"/>
    </source>
</evidence>
<dbReference type="Proteomes" id="UP000285844">
    <property type="component" value="Unassembled WGS sequence"/>
</dbReference>
<evidence type="ECO:0000313" key="7">
    <source>
        <dbReference type="Proteomes" id="UP000095780"/>
    </source>
</evidence>
<dbReference type="CDD" id="cd00158">
    <property type="entry name" value="RHOD"/>
    <property type="match status" value="1"/>
</dbReference>
<dbReference type="Gene3D" id="3.40.250.10">
    <property type="entry name" value="Rhodanese-like domain"/>
    <property type="match status" value="1"/>
</dbReference>
<feature type="domain" description="Rhodanese" evidence="1">
    <location>
        <begin position="16"/>
        <end position="114"/>
    </location>
</feature>
<evidence type="ECO:0000313" key="4">
    <source>
        <dbReference type="EMBL" id="MSC58612.1"/>
    </source>
</evidence>
<reference evidence="6 7" key="1">
    <citation type="submission" date="2015-09" db="EMBL/GenBank/DDBJ databases">
        <authorList>
            <consortium name="Pathogen Informatics"/>
        </authorList>
    </citation>
    <scope>NUCLEOTIDE SEQUENCE [LARGE SCALE GENOMIC DNA]</scope>
    <source>
        <strain evidence="2 6">2789STDY5834875</strain>
        <strain evidence="3 7">2789STDY5834878</strain>
    </source>
</reference>
<evidence type="ECO:0000313" key="5">
    <source>
        <dbReference type="EMBL" id="RHC11163.1"/>
    </source>
</evidence>
<evidence type="ECO:0000313" key="8">
    <source>
        <dbReference type="Proteomes" id="UP000285844"/>
    </source>
</evidence>
<dbReference type="EMBL" id="CZBV01000013">
    <property type="protein sequence ID" value="CUQ92138.1"/>
    <property type="molecule type" value="Genomic_DNA"/>
</dbReference>
<sequence length="116" mass="13530">MSCEMISSRKIDYYVNDPYVTIIDIRLKEKYVYSRIKGAIHYEYNKLVDDINNIYKCGKISYEFRKIFGNKEKIYIFYCDKGAMSLVICEKMSGLGYICKTVVGGFEAYKGMCVIN</sequence>
<name>A0A175A5R9_9FIRM</name>
<proteinExistence type="predicted"/>
<reference evidence="4 9" key="3">
    <citation type="journal article" date="2019" name="Nat. Med.">
        <title>A library of human gut bacterial isolates paired with longitudinal multiomics data enables mechanistic microbiome research.</title>
        <authorList>
            <person name="Poyet M."/>
            <person name="Groussin M."/>
            <person name="Gibbons S.M."/>
            <person name="Avila-Pacheco J."/>
            <person name="Jiang X."/>
            <person name="Kearney S.M."/>
            <person name="Perrotta A.R."/>
            <person name="Berdy B."/>
            <person name="Zhao S."/>
            <person name="Lieberman T.D."/>
            <person name="Swanson P.K."/>
            <person name="Smith M."/>
            <person name="Roesemann S."/>
            <person name="Alexander J.E."/>
            <person name="Rich S.A."/>
            <person name="Livny J."/>
            <person name="Vlamakis H."/>
            <person name="Clish C."/>
            <person name="Bullock K."/>
            <person name="Deik A."/>
            <person name="Scott J."/>
            <person name="Pierce K.A."/>
            <person name="Xavier R.J."/>
            <person name="Alm E.J."/>
        </authorList>
    </citation>
    <scope>NUCLEOTIDE SEQUENCE [LARGE SCALE GENOMIC DNA]</scope>
    <source>
        <strain evidence="4 9">BIOML-A1</strain>
    </source>
</reference>
<dbReference type="PROSITE" id="PS50206">
    <property type="entry name" value="RHODANESE_3"/>
    <property type="match status" value="1"/>
</dbReference>
<dbReference type="InterPro" id="IPR001763">
    <property type="entry name" value="Rhodanese-like_dom"/>
</dbReference>
<dbReference type="Proteomes" id="UP000095621">
    <property type="component" value="Unassembled WGS sequence"/>
</dbReference>
<evidence type="ECO:0000313" key="2">
    <source>
        <dbReference type="EMBL" id="CUQ79485.1"/>
    </source>
</evidence>
<evidence type="ECO:0000259" key="1">
    <source>
        <dbReference type="PROSITE" id="PS50206"/>
    </source>
</evidence>
<evidence type="ECO:0000313" key="3">
    <source>
        <dbReference type="EMBL" id="CUQ92138.1"/>
    </source>
</evidence>
<dbReference type="EMBL" id="QSHM01000032">
    <property type="protein sequence ID" value="RHC11163.1"/>
    <property type="molecule type" value="Genomic_DNA"/>
</dbReference>
<dbReference type="SUPFAM" id="SSF52821">
    <property type="entry name" value="Rhodanese/Cell cycle control phosphatase"/>
    <property type="match status" value="1"/>
</dbReference>
<dbReference type="RefSeq" id="WP_022097599.1">
    <property type="nucleotide sequence ID" value="NZ_CABIXW010000013.1"/>
</dbReference>
<dbReference type="EMBL" id="CZBU01000012">
    <property type="protein sequence ID" value="CUQ79485.1"/>
    <property type="molecule type" value="Genomic_DNA"/>
</dbReference>
<dbReference type="SMART" id="SM00450">
    <property type="entry name" value="RHOD"/>
    <property type="match status" value="1"/>
</dbReference>
<dbReference type="EMBL" id="WKRD01000017">
    <property type="protein sequence ID" value="MSC58612.1"/>
    <property type="molecule type" value="Genomic_DNA"/>
</dbReference>
<dbReference type="Proteomes" id="UP000095780">
    <property type="component" value="Unassembled WGS sequence"/>
</dbReference>
<evidence type="ECO:0000313" key="6">
    <source>
        <dbReference type="Proteomes" id="UP000095621"/>
    </source>
</evidence>
<dbReference type="Pfam" id="PF00581">
    <property type="entry name" value="Rhodanese"/>
    <property type="match status" value="1"/>
</dbReference>
<accession>A0A175A5R9</accession>
<reference evidence="5 8" key="2">
    <citation type="submission" date="2018-08" db="EMBL/GenBank/DDBJ databases">
        <title>A genome reference for cultivated species of the human gut microbiota.</title>
        <authorList>
            <person name="Zou Y."/>
            <person name="Xue W."/>
            <person name="Luo G."/>
        </authorList>
    </citation>
    <scope>NUCLEOTIDE SEQUENCE [LARGE SCALE GENOMIC DNA]</scope>
    <source>
        <strain evidence="5 8">AM37-3BH</strain>
    </source>
</reference>
<dbReference type="InterPro" id="IPR036873">
    <property type="entry name" value="Rhodanese-like_dom_sf"/>
</dbReference>
<organism evidence="3 7">
    <name type="scientific">Lachnospira eligens</name>
    <dbReference type="NCBI Taxonomy" id="39485"/>
    <lineage>
        <taxon>Bacteria</taxon>
        <taxon>Bacillati</taxon>
        <taxon>Bacillota</taxon>
        <taxon>Clostridia</taxon>
        <taxon>Lachnospirales</taxon>
        <taxon>Lachnospiraceae</taxon>
        <taxon>Lachnospira</taxon>
    </lineage>
</organism>
<gene>
    <name evidence="5" type="ORF">DW858_14820</name>
    <name evidence="2" type="ORF">ERS852490_03166</name>
    <name evidence="3" type="ORF">ERS852492_03039</name>
    <name evidence="4" type="ORF">GKE48_14365</name>
</gene>